<evidence type="ECO:0000313" key="3">
    <source>
        <dbReference type="Proteomes" id="UP000191897"/>
    </source>
</evidence>
<feature type="region of interest" description="Disordered" evidence="1">
    <location>
        <begin position="1"/>
        <end position="26"/>
    </location>
</feature>
<reference evidence="2 3" key="1">
    <citation type="submission" date="2016-01" db="EMBL/GenBank/DDBJ databases">
        <authorList>
            <person name="Oliw E.H."/>
        </authorList>
    </citation>
    <scope>NUCLEOTIDE SEQUENCE [LARGE SCALE GENOMIC DNA]</scope>
    <source>
        <strain evidence="2 3">Kerr 14</strain>
    </source>
</reference>
<name>A0A1S7S5Y7_AGRTU</name>
<organism evidence="2 3">
    <name type="scientific">Agrobacterium tumefaciens str. Kerr 14</name>
    <dbReference type="NCBI Taxonomy" id="1183424"/>
    <lineage>
        <taxon>Bacteria</taxon>
        <taxon>Pseudomonadati</taxon>
        <taxon>Pseudomonadota</taxon>
        <taxon>Alphaproteobacteria</taxon>
        <taxon>Hyphomicrobiales</taxon>
        <taxon>Rhizobiaceae</taxon>
        <taxon>Rhizobium/Agrobacterium group</taxon>
        <taxon>Agrobacterium</taxon>
        <taxon>Agrobacterium tumefaciens complex</taxon>
    </lineage>
</organism>
<gene>
    <name evidence="2" type="ORF">AGR4C_Lc90044</name>
</gene>
<dbReference type="AlphaFoldDB" id="A0A1S7S5Y7"/>
<sequence>MARYGTSFDDARIRGREKRQHGRERRIWSGVNADGADAKLISEVPYGDNSLQKIYTNLARKTT</sequence>
<dbReference type="EMBL" id="FBWC01000031">
    <property type="protein sequence ID" value="CUX63066.1"/>
    <property type="molecule type" value="Genomic_DNA"/>
</dbReference>
<evidence type="ECO:0000256" key="1">
    <source>
        <dbReference type="SAM" id="MobiDB-lite"/>
    </source>
</evidence>
<evidence type="ECO:0008006" key="4">
    <source>
        <dbReference type="Google" id="ProtNLM"/>
    </source>
</evidence>
<evidence type="ECO:0000313" key="2">
    <source>
        <dbReference type="EMBL" id="CUX63066.1"/>
    </source>
</evidence>
<feature type="compositionally biased region" description="Basic residues" evidence="1">
    <location>
        <begin position="15"/>
        <end position="24"/>
    </location>
</feature>
<dbReference type="Proteomes" id="UP000191897">
    <property type="component" value="Unassembled WGS sequence"/>
</dbReference>
<protein>
    <recommendedName>
        <fullName evidence="4">Transposase</fullName>
    </recommendedName>
</protein>
<proteinExistence type="predicted"/>
<accession>A0A1S7S5Y7</accession>